<feature type="transmembrane region" description="Helical" evidence="4">
    <location>
        <begin position="117"/>
        <end position="141"/>
    </location>
</feature>
<name>A0A5D2IQ59_GOSTO</name>
<dbReference type="Proteomes" id="UP000322667">
    <property type="component" value="Chromosome D11"/>
</dbReference>
<keyword evidence="1 4" id="KW-0812">Transmembrane</keyword>
<accession>A0A5D2IQ59</accession>
<proteinExistence type="predicted"/>
<keyword evidence="2 4" id="KW-1133">Transmembrane helix</keyword>
<dbReference type="InterPro" id="IPR030184">
    <property type="entry name" value="WAT1-related"/>
</dbReference>
<evidence type="ECO:0008006" key="7">
    <source>
        <dbReference type="Google" id="ProtNLM"/>
    </source>
</evidence>
<sequence>MDEQLMVFISILGLLYMQEKAATNNFIFLCKIYYLIIVGITFMQNYVIIGVRYKSPTLAFALANLIPAFTFLLGVIFRLSEARLGWKLVGVISHYPSVLSTRVRGVTAWMLSLDIELIYVVYSALFGNVVTISVQAWCIWCKGPVFVATFKPLSIFVATFYIVSFLGFIFLGDDGEEGIGGRGGEGKGGEVCKKVKGLMIGGGMENGISVKSIMENNNSITDVTENG</sequence>
<dbReference type="AlphaFoldDB" id="A0A5D2IQ59"/>
<evidence type="ECO:0000256" key="4">
    <source>
        <dbReference type="SAM" id="Phobius"/>
    </source>
</evidence>
<feature type="transmembrane region" description="Helical" evidence="4">
    <location>
        <begin position="58"/>
        <end position="79"/>
    </location>
</feature>
<evidence type="ECO:0000313" key="5">
    <source>
        <dbReference type="EMBL" id="TYH44707.1"/>
    </source>
</evidence>
<dbReference type="GO" id="GO:0022857">
    <property type="term" value="F:transmembrane transporter activity"/>
    <property type="evidence" value="ECO:0007669"/>
    <property type="project" value="InterPro"/>
</dbReference>
<feature type="transmembrane region" description="Helical" evidence="4">
    <location>
        <begin position="153"/>
        <end position="172"/>
    </location>
</feature>
<reference evidence="5 6" key="1">
    <citation type="submission" date="2019-07" db="EMBL/GenBank/DDBJ databases">
        <title>WGS assembly of Gossypium tomentosum.</title>
        <authorList>
            <person name="Chen Z.J."/>
            <person name="Sreedasyam A."/>
            <person name="Ando A."/>
            <person name="Song Q."/>
            <person name="De L."/>
            <person name="Hulse-Kemp A."/>
            <person name="Ding M."/>
            <person name="Ye W."/>
            <person name="Kirkbride R."/>
            <person name="Jenkins J."/>
            <person name="Plott C."/>
            <person name="Lovell J."/>
            <person name="Lin Y.-M."/>
            <person name="Vaughn R."/>
            <person name="Liu B."/>
            <person name="Li W."/>
            <person name="Simpson S."/>
            <person name="Scheffler B."/>
            <person name="Saski C."/>
            <person name="Grover C."/>
            <person name="Hu G."/>
            <person name="Conover J."/>
            <person name="Carlson J."/>
            <person name="Shu S."/>
            <person name="Boston L."/>
            <person name="Williams M."/>
            <person name="Peterson D."/>
            <person name="Mcgee K."/>
            <person name="Jones D."/>
            <person name="Wendel J."/>
            <person name="Stelly D."/>
            <person name="Grimwood J."/>
            <person name="Schmutz J."/>
        </authorList>
    </citation>
    <scope>NUCLEOTIDE SEQUENCE [LARGE SCALE GENOMIC DNA]</scope>
    <source>
        <strain evidence="5">7179.01</strain>
    </source>
</reference>
<gene>
    <name evidence="5" type="ORF">ES332_D11G213300v1</name>
</gene>
<dbReference type="EMBL" id="CM017633">
    <property type="protein sequence ID" value="TYH44707.1"/>
    <property type="molecule type" value="Genomic_DNA"/>
</dbReference>
<feature type="transmembrane region" description="Helical" evidence="4">
    <location>
        <begin position="31"/>
        <end position="51"/>
    </location>
</feature>
<evidence type="ECO:0000256" key="2">
    <source>
        <dbReference type="ARBA" id="ARBA00022989"/>
    </source>
</evidence>
<keyword evidence="3 4" id="KW-0472">Membrane</keyword>
<organism evidence="5 6">
    <name type="scientific">Gossypium tomentosum</name>
    <name type="common">Hawaiian cotton</name>
    <name type="synonym">Gossypium sandvicense</name>
    <dbReference type="NCBI Taxonomy" id="34277"/>
    <lineage>
        <taxon>Eukaryota</taxon>
        <taxon>Viridiplantae</taxon>
        <taxon>Streptophyta</taxon>
        <taxon>Embryophyta</taxon>
        <taxon>Tracheophyta</taxon>
        <taxon>Spermatophyta</taxon>
        <taxon>Magnoliopsida</taxon>
        <taxon>eudicotyledons</taxon>
        <taxon>Gunneridae</taxon>
        <taxon>Pentapetalae</taxon>
        <taxon>rosids</taxon>
        <taxon>malvids</taxon>
        <taxon>Malvales</taxon>
        <taxon>Malvaceae</taxon>
        <taxon>Malvoideae</taxon>
        <taxon>Gossypium</taxon>
    </lineage>
</organism>
<keyword evidence="6" id="KW-1185">Reference proteome</keyword>
<protein>
    <recommendedName>
        <fullName evidence="7">WAT1-related protein</fullName>
    </recommendedName>
</protein>
<dbReference type="GO" id="GO:0016020">
    <property type="term" value="C:membrane"/>
    <property type="evidence" value="ECO:0007669"/>
    <property type="project" value="InterPro"/>
</dbReference>
<evidence type="ECO:0000313" key="6">
    <source>
        <dbReference type="Proteomes" id="UP000322667"/>
    </source>
</evidence>
<evidence type="ECO:0000256" key="3">
    <source>
        <dbReference type="ARBA" id="ARBA00023136"/>
    </source>
</evidence>
<dbReference type="PANTHER" id="PTHR31218">
    <property type="entry name" value="WAT1-RELATED PROTEIN"/>
    <property type="match status" value="1"/>
</dbReference>
<evidence type="ECO:0000256" key="1">
    <source>
        <dbReference type="ARBA" id="ARBA00022692"/>
    </source>
</evidence>